<dbReference type="Gene3D" id="3.30.420.40">
    <property type="match status" value="2"/>
</dbReference>
<reference evidence="2 3" key="1">
    <citation type="submission" date="2018-04" db="EMBL/GenBank/DDBJ databases">
        <title>Genomic Encyclopedia of Type Strains, Phase IV (KMG-IV): sequencing the most valuable type-strain genomes for metagenomic binning, comparative biology and taxonomic classification.</title>
        <authorList>
            <person name="Goeker M."/>
        </authorList>
    </citation>
    <scope>NUCLEOTIDE SEQUENCE [LARGE SCALE GENOMIC DNA]</scope>
    <source>
        <strain evidence="2 3">DSM 26588</strain>
    </source>
</reference>
<comment type="caution">
    <text evidence="2">The sequence shown here is derived from an EMBL/GenBank/DDBJ whole genome shotgun (WGS) entry which is preliminary data.</text>
</comment>
<keyword evidence="2" id="KW-0418">Kinase</keyword>
<dbReference type="GeneID" id="93230619"/>
<dbReference type="PANTHER" id="PTHR18964:SF165">
    <property type="entry name" value="BETA-GLUCOSIDE KINASE"/>
    <property type="match status" value="1"/>
</dbReference>
<dbReference type="InterPro" id="IPR000600">
    <property type="entry name" value="ROK"/>
</dbReference>
<evidence type="ECO:0000256" key="1">
    <source>
        <dbReference type="ARBA" id="ARBA00006479"/>
    </source>
</evidence>
<dbReference type="RefSeq" id="WP_116722276.1">
    <property type="nucleotide sequence ID" value="NZ_CAMREZ010000008.1"/>
</dbReference>
<evidence type="ECO:0000313" key="3">
    <source>
        <dbReference type="Proteomes" id="UP000245778"/>
    </source>
</evidence>
<dbReference type="EMBL" id="QEKK01000007">
    <property type="protein sequence ID" value="PVY48273.1"/>
    <property type="molecule type" value="Genomic_DNA"/>
</dbReference>
<dbReference type="OrthoDB" id="9810372at2"/>
<dbReference type="PANTHER" id="PTHR18964">
    <property type="entry name" value="ROK (REPRESSOR, ORF, KINASE) FAMILY"/>
    <property type="match status" value="1"/>
</dbReference>
<keyword evidence="2" id="KW-0808">Transferase</keyword>
<gene>
    <name evidence="2" type="ORF">C7373_10719</name>
</gene>
<comment type="similarity">
    <text evidence="1">Belongs to the ROK (NagC/XylR) family.</text>
</comment>
<name>A0A2U1BI32_9FIRM</name>
<sequence>MSGRYRIAALDIGGTKIKACLFEGEVPTQTVEGDTLARKGGAPAVLERAAALLRPLLPFDFIGVSTAGQVDPGTGVIRYANENLPGYTGMDVKGFFEARFHVPAVILNDVCAAALGEGAYGAAQGVRDYLCITYGTGIGGGVVLDGRLYYGSGPSAGGMLGGLILHPEDMDPRDPFAGTYERYASATALCLAASRLDPSLTSGRAVFQRMKDPSVRAVVDAWLDQAAAGIVSLIHVYNVPRVVLGGGVMEQPYAIQGVQARTKALLIPGFHGVQVVGAKLGNMAGLYGAAYQVLQTGLGEGCYDL</sequence>
<dbReference type="SUPFAM" id="SSF53067">
    <property type="entry name" value="Actin-like ATPase domain"/>
    <property type="match status" value="1"/>
</dbReference>
<dbReference type="Proteomes" id="UP000245778">
    <property type="component" value="Unassembled WGS sequence"/>
</dbReference>
<organism evidence="2 3">
    <name type="scientific">Intestinimonas butyriciproducens</name>
    <dbReference type="NCBI Taxonomy" id="1297617"/>
    <lineage>
        <taxon>Bacteria</taxon>
        <taxon>Bacillati</taxon>
        <taxon>Bacillota</taxon>
        <taxon>Clostridia</taxon>
        <taxon>Eubacteriales</taxon>
        <taxon>Intestinimonas</taxon>
    </lineage>
</organism>
<dbReference type="GO" id="GO:0016301">
    <property type="term" value="F:kinase activity"/>
    <property type="evidence" value="ECO:0007669"/>
    <property type="project" value="UniProtKB-KW"/>
</dbReference>
<evidence type="ECO:0000313" key="2">
    <source>
        <dbReference type="EMBL" id="PVY48273.1"/>
    </source>
</evidence>
<protein>
    <submittedName>
        <fullName evidence="2">Putative NBD/HSP70 family sugar kinase</fullName>
    </submittedName>
</protein>
<dbReference type="InterPro" id="IPR043129">
    <property type="entry name" value="ATPase_NBD"/>
</dbReference>
<dbReference type="AlphaFoldDB" id="A0A2U1BI32"/>
<dbReference type="Pfam" id="PF00480">
    <property type="entry name" value="ROK"/>
    <property type="match status" value="1"/>
</dbReference>
<proteinExistence type="inferred from homology"/>
<accession>A0A2U1BI32</accession>